<comment type="similarity">
    <text evidence="9">Belongs to the ABC transporter superfamily. Lipid exporter (TC 3.A.1.106) family.</text>
</comment>
<feature type="transmembrane region" description="Helical" evidence="10">
    <location>
        <begin position="149"/>
        <end position="170"/>
    </location>
</feature>
<gene>
    <name evidence="13" type="ORF">H1D33_24930</name>
</gene>
<dbReference type="PANTHER" id="PTHR43394">
    <property type="entry name" value="ATP-DEPENDENT PERMEASE MDL1, MITOCHONDRIAL"/>
    <property type="match status" value="1"/>
</dbReference>
<accession>A0A7L6BEZ7</accession>
<dbReference type="GO" id="GO:0016887">
    <property type="term" value="F:ATP hydrolysis activity"/>
    <property type="evidence" value="ECO:0007669"/>
    <property type="project" value="InterPro"/>
</dbReference>
<keyword evidence="3" id="KW-1003">Cell membrane</keyword>
<evidence type="ECO:0000256" key="4">
    <source>
        <dbReference type="ARBA" id="ARBA00022692"/>
    </source>
</evidence>
<evidence type="ECO:0000256" key="7">
    <source>
        <dbReference type="ARBA" id="ARBA00022989"/>
    </source>
</evidence>
<dbReference type="GO" id="GO:0005524">
    <property type="term" value="F:ATP binding"/>
    <property type="evidence" value="ECO:0007669"/>
    <property type="project" value="UniProtKB-KW"/>
</dbReference>
<dbReference type="Pfam" id="PF00664">
    <property type="entry name" value="ABC_membrane"/>
    <property type="match status" value="1"/>
</dbReference>
<feature type="domain" description="ABC transporter" evidence="11">
    <location>
        <begin position="380"/>
        <end position="613"/>
    </location>
</feature>
<evidence type="ECO:0000256" key="2">
    <source>
        <dbReference type="ARBA" id="ARBA00022448"/>
    </source>
</evidence>
<dbReference type="PROSITE" id="PS50893">
    <property type="entry name" value="ABC_TRANSPORTER_2"/>
    <property type="match status" value="1"/>
</dbReference>
<keyword evidence="7 10" id="KW-1133">Transmembrane helix</keyword>
<evidence type="ECO:0000313" key="14">
    <source>
        <dbReference type="Proteomes" id="UP000510844"/>
    </source>
</evidence>
<dbReference type="PANTHER" id="PTHR43394:SF1">
    <property type="entry name" value="ATP-BINDING CASSETTE SUB-FAMILY B MEMBER 10, MITOCHONDRIAL"/>
    <property type="match status" value="1"/>
</dbReference>
<dbReference type="InterPro" id="IPR003439">
    <property type="entry name" value="ABC_transporter-like_ATP-bd"/>
</dbReference>
<sequence length="629" mass="67877">MRARLYDENLTRQKIKAGTVRRILPYAKRRRGSLAVVLLATTVSAVIAAAGPLVLKRIIDDGITGQHLRVVVELSLLLVGLALVDVAAIFVQTLFSARVGQGLVYELRTAAFRHVQRQPLAFFTRVQTGSLVSRLNTDIIGAQQALTSVLAQSLSIVLTVALVLAAMFALSWQVTLAALVTVPIFFLPAKLLGRRVQRLIREGMQQDAAMSSMMNERFNVSGAMLAQLYGDPDREAGGFAARAARVRDIFVRQDVYGRLFFMSTTLLTACTTALVYGMGGALVIDGVLQIGTLVALLALLMRLYGPINQLTSMQRNVIAAVVSFDRVFELMDLQPLLRERPNARALPAPAEGDPAPEIVFDAVSFRYPAATEVSIPSLETHTRTAAEAQEQPWILRDVSFEVPAGKLTALVGPSGAGKSTITHLVPRLYDPVDGVVRVAGHDVRDLTLGSLRSTVGVVSQDAHLFHDTIRANLAYADPEASTEDIVRACTAARIWDMILALPDGLDTVVGDRGYRLSGGEKQRLALARVLLKSPPIVVLDEATAHLDAESEAAIQQALATALAGRTSLVIAHRLATVRDADQIVVLDEGRVRERGTHESLRAAGGLYADLYRTQFAPQSGSPLQVGPTS</sequence>
<dbReference type="InterPro" id="IPR027417">
    <property type="entry name" value="P-loop_NTPase"/>
</dbReference>
<evidence type="ECO:0000256" key="1">
    <source>
        <dbReference type="ARBA" id="ARBA00004651"/>
    </source>
</evidence>
<dbReference type="InterPro" id="IPR011527">
    <property type="entry name" value="ABC1_TM_dom"/>
</dbReference>
<keyword evidence="4 10" id="KW-0812">Transmembrane</keyword>
<keyword evidence="5" id="KW-0547">Nucleotide-binding</keyword>
<feature type="transmembrane region" description="Helical" evidence="10">
    <location>
        <begin position="32"/>
        <end position="54"/>
    </location>
</feature>
<keyword evidence="14" id="KW-1185">Reference proteome</keyword>
<protein>
    <submittedName>
        <fullName evidence="13">ABC transporter ATP-binding protein</fullName>
    </submittedName>
</protein>
<feature type="transmembrane region" description="Helical" evidence="10">
    <location>
        <begin position="255"/>
        <end position="276"/>
    </location>
</feature>
<feature type="transmembrane region" description="Helical" evidence="10">
    <location>
        <begin position="74"/>
        <end position="95"/>
    </location>
</feature>
<dbReference type="AlphaFoldDB" id="A0A7L6BEZ7"/>
<dbReference type="InterPro" id="IPR036640">
    <property type="entry name" value="ABC1_TM_sf"/>
</dbReference>
<reference evidence="14" key="1">
    <citation type="submission" date="2020-07" db="EMBL/GenBank/DDBJ databases">
        <title>A new Micromonospora strain with potent antibiotic activity isolated from the microbiome of a mid-Atlantic deep-sea sponge.</title>
        <authorList>
            <person name="Back C.R."/>
            <person name="Stennett H.L."/>
            <person name="Williams S.E."/>
            <person name="Wang L."/>
            <person name="Ojeda Gomez J."/>
            <person name="Abdulle O.M."/>
            <person name="Duffy T."/>
            <person name="Hendry K.R."/>
            <person name="Powell D."/>
            <person name="Stach J.E."/>
            <person name="Essex-Lopresti A.E."/>
            <person name="Willis C.L."/>
            <person name="Curnow P."/>
            <person name="Race P.R."/>
        </authorList>
    </citation>
    <scope>NUCLEOTIDE SEQUENCE [LARGE SCALE GENOMIC DNA]</scope>
    <source>
        <strain evidence="14">28ISP2-46</strain>
    </source>
</reference>
<feature type="transmembrane region" description="Helical" evidence="10">
    <location>
        <begin position="176"/>
        <end position="193"/>
    </location>
</feature>
<reference evidence="13 14" key="2">
    <citation type="journal article" date="2021" name="Mar. Drugs">
        <title>A New Micromonospora Strain with Antibiotic Activity Isolated from the Microbiome of a Mid-Atlantic Deep-Sea Sponge.</title>
        <authorList>
            <person name="Back C.R."/>
            <person name="Stennett H.L."/>
            <person name="Williams S.E."/>
            <person name="Wang L."/>
            <person name="Ojeda Gomez J."/>
            <person name="Abdulle O.M."/>
            <person name="Duffy T."/>
            <person name="Neal C."/>
            <person name="Mantell J."/>
            <person name="Jepson M.A."/>
            <person name="Hendry K.R."/>
            <person name="Powell D."/>
            <person name="Stach J.E.M."/>
            <person name="Essex-Lopresti A.E."/>
            <person name="Willis C.L."/>
            <person name="Curnow P."/>
            <person name="Race P.R."/>
        </authorList>
    </citation>
    <scope>NUCLEOTIDE SEQUENCE [LARGE SCALE GENOMIC DNA]</scope>
    <source>
        <strain evidence="13 14">28ISP2-46</strain>
    </source>
</reference>
<evidence type="ECO:0000256" key="9">
    <source>
        <dbReference type="ARBA" id="ARBA00061644"/>
    </source>
</evidence>
<evidence type="ECO:0000256" key="10">
    <source>
        <dbReference type="SAM" id="Phobius"/>
    </source>
</evidence>
<dbReference type="GO" id="GO:0005886">
    <property type="term" value="C:plasma membrane"/>
    <property type="evidence" value="ECO:0007669"/>
    <property type="project" value="UniProtKB-SubCell"/>
</dbReference>
<dbReference type="SMART" id="SM00382">
    <property type="entry name" value="AAA"/>
    <property type="match status" value="1"/>
</dbReference>
<evidence type="ECO:0000256" key="6">
    <source>
        <dbReference type="ARBA" id="ARBA00022840"/>
    </source>
</evidence>
<name>A0A7L6BEZ7_9ACTN</name>
<dbReference type="CDD" id="cd18550">
    <property type="entry name" value="ABC_6TM_exporter_like"/>
    <property type="match status" value="1"/>
</dbReference>
<dbReference type="InterPro" id="IPR003593">
    <property type="entry name" value="AAA+_ATPase"/>
</dbReference>
<keyword evidence="8 10" id="KW-0472">Membrane</keyword>
<evidence type="ECO:0000259" key="12">
    <source>
        <dbReference type="PROSITE" id="PS50929"/>
    </source>
</evidence>
<keyword evidence="6 13" id="KW-0067">ATP-binding</keyword>
<dbReference type="InterPro" id="IPR039421">
    <property type="entry name" value="Type_1_exporter"/>
</dbReference>
<feature type="transmembrane region" description="Helical" evidence="10">
    <location>
        <begin position="282"/>
        <end position="305"/>
    </location>
</feature>
<dbReference type="InterPro" id="IPR017871">
    <property type="entry name" value="ABC_transporter-like_CS"/>
</dbReference>
<dbReference type="GO" id="GO:0015421">
    <property type="term" value="F:ABC-type oligopeptide transporter activity"/>
    <property type="evidence" value="ECO:0007669"/>
    <property type="project" value="TreeGrafter"/>
</dbReference>
<organism evidence="13 14">
    <name type="scientific">Micromonospora robiginosa</name>
    <dbReference type="NCBI Taxonomy" id="2749844"/>
    <lineage>
        <taxon>Bacteria</taxon>
        <taxon>Bacillati</taxon>
        <taxon>Actinomycetota</taxon>
        <taxon>Actinomycetes</taxon>
        <taxon>Micromonosporales</taxon>
        <taxon>Micromonosporaceae</taxon>
        <taxon>Micromonospora</taxon>
    </lineage>
</organism>
<dbReference type="Pfam" id="PF00005">
    <property type="entry name" value="ABC_tran"/>
    <property type="match status" value="1"/>
</dbReference>
<dbReference type="Proteomes" id="UP000510844">
    <property type="component" value="Chromosome"/>
</dbReference>
<comment type="subcellular location">
    <subcellularLocation>
        <location evidence="1">Cell membrane</location>
        <topology evidence="1">Multi-pass membrane protein</topology>
    </subcellularLocation>
</comment>
<dbReference type="PROSITE" id="PS50929">
    <property type="entry name" value="ABC_TM1F"/>
    <property type="match status" value="1"/>
</dbReference>
<keyword evidence="2" id="KW-0813">Transport</keyword>
<dbReference type="EMBL" id="CP059322">
    <property type="protein sequence ID" value="QLQ40516.2"/>
    <property type="molecule type" value="Genomic_DNA"/>
</dbReference>
<dbReference type="PROSITE" id="PS00211">
    <property type="entry name" value="ABC_TRANSPORTER_1"/>
    <property type="match status" value="1"/>
</dbReference>
<evidence type="ECO:0000313" key="13">
    <source>
        <dbReference type="EMBL" id="QLQ40516.2"/>
    </source>
</evidence>
<dbReference type="KEGG" id="mfeu:H1D33_24930"/>
<evidence type="ECO:0000259" key="11">
    <source>
        <dbReference type="PROSITE" id="PS50893"/>
    </source>
</evidence>
<dbReference type="SUPFAM" id="SSF90123">
    <property type="entry name" value="ABC transporter transmembrane region"/>
    <property type="match status" value="1"/>
</dbReference>
<dbReference type="FunFam" id="3.40.50.300:FF:000299">
    <property type="entry name" value="ABC transporter ATP-binding protein/permease"/>
    <property type="match status" value="1"/>
</dbReference>
<evidence type="ECO:0000256" key="3">
    <source>
        <dbReference type="ARBA" id="ARBA00022475"/>
    </source>
</evidence>
<dbReference type="RefSeq" id="WP_220138692.1">
    <property type="nucleotide sequence ID" value="NZ_CP059322.2"/>
</dbReference>
<dbReference type="Gene3D" id="3.40.50.300">
    <property type="entry name" value="P-loop containing nucleotide triphosphate hydrolases"/>
    <property type="match status" value="1"/>
</dbReference>
<feature type="domain" description="ABC transmembrane type-1" evidence="12">
    <location>
        <begin position="35"/>
        <end position="319"/>
    </location>
</feature>
<evidence type="ECO:0000256" key="5">
    <source>
        <dbReference type="ARBA" id="ARBA00022741"/>
    </source>
</evidence>
<dbReference type="SUPFAM" id="SSF52540">
    <property type="entry name" value="P-loop containing nucleoside triphosphate hydrolases"/>
    <property type="match status" value="1"/>
</dbReference>
<dbReference type="Gene3D" id="1.20.1560.10">
    <property type="entry name" value="ABC transporter type 1, transmembrane domain"/>
    <property type="match status" value="1"/>
</dbReference>
<proteinExistence type="inferred from homology"/>
<evidence type="ECO:0000256" key="8">
    <source>
        <dbReference type="ARBA" id="ARBA00023136"/>
    </source>
</evidence>